<dbReference type="KEGG" id="pfer:IRI77_30750"/>
<protein>
    <submittedName>
        <fullName evidence="2">Uncharacterized protein</fullName>
    </submittedName>
</protein>
<evidence type="ECO:0000313" key="2">
    <source>
        <dbReference type="EMBL" id="QOY87110.1"/>
    </source>
</evidence>
<feature type="region of interest" description="Disordered" evidence="1">
    <location>
        <begin position="70"/>
        <end position="109"/>
    </location>
</feature>
<evidence type="ECO:0000256" key="1">
    <source>
        <dbReference type="SAM" id="MobiDB-lite"/>
    </source>
</evidence>
<evidence type="ECO:0000313" key="3">
    <source>
        <dbReference type="Proteomes" id="UP000593892"/>
    </source>
</evidence>
<proteinExistence type="predicted"/>
<dbReference type="AlphaFoldDB" id="A0A7S7NNZ9"/>
<name>A0A7S7NNZ9_PALFE</name>
<reference evidence="2 3" key="1">
    <citation type="submission" date="2020-10" db="EMBL/GenBank/DDBJ databases">
        <title>Complete genome sequence of Paludibaculum fermentans P105T, a facultatively anaerobic acidobacterium capable of dissimilatory Fe(III) reduction.</title>
        <authorList>
            <person name="Dedysh S.N."/>
            <person name="Beletsky A.V."/>
            <person name="Kulichevskaya I.S."/>
            <person name="Mardanov A.V."/>
            <person name="Ravin N.V."/>
        </authorList>
    </citation>
    <scope>NUCLEOTIDE SEQUENCE [LARGE SCALE GENOMIC DNA]</scope>
    <source>
        <strain evidence="2 3">P105</strain>
    </source>
</reference>
<accession>A0A7S7NNZ9</accession>
<keyword evidence="3" id="KW-1185">Reference proteome</keyword>
<dbReference type="Gene3D" id="2.60.120.10">
    <property type="entry name" value="Jelly Rolls"/>
    <property type="match status" value="1"/>
</dbReference>
<organism evidence="2 3">
    <name type="scientific">Paludibaculum fermentans</name>
    <dbReference type="NCBI Taxonomy" id="1473598"/>
    <lineage>
        <taxon>Bacteria</taxon>
        <taxon>Pseudomonadati</taxon>
        <taxon>Acidobacteriota</taxon>
        <taxon>Terriglobia</taxon>
        <taxon>Bryobacterales</taxon>
        <taxon>Bryobacteraceae</taxon>
        <taxon>Paludibaculum</taxon>
    </lineage>
</organism>
<dbReference type="RefSeq" id="WP_194448779.1">
    <property type="nucleotide sequence ID" value="NZ_CP063849.1"/>
</dbReference>
<dbReference type="InterPro" id="IPR014710">
    <property type="entry name" value="RmlC-like_jellyroll"/>
</dbReference>
<dbReference type="Proteomes" id="UP000593892">
    <property type="component" value="Chromosome"/>
</dbReference>
<dbReference type="EMBL" id="CP063849">
    <property type="protein sequence ID" value="QOY87110.1"/>
    <property type="molecule type" value="Genomic_DNA"/>
</dbReference>
<gene>
    <name evidence="2" type="ORF">IRI77_30750</name>
</gene>
<sequence>MLAVCPAADAQYQDALVAAPERYKLVLENQFVRLIRVEADPAAVTAMHTHPGLPMMQVAFTEVHSITTNANGTTRESHRDARTARYSPGGAEMAHSTKRLSSAPSRSMRIESKLQPDPNVVPGPPLQDSHFAVEQDNLDFRVTRGKFAAVEKSNLKLTLTRPAVLIFFGRQKWRVRDEKGHKRNSSFEDGDFLIQEPGHFRLDKKLAARESEVLVVELKGRPK</sequence>